<dbReference type="OrthoDB" id="10064192at2759"/>
<feature type="compositionally biased region" description="Polar residues" evidence="1">
    <location>
        <begin position="1553"/>
        <end position="1563"/>
    </location>
</feature>
<proteinExistence type="predicted"/>
<evidence type="ECO:0000256" key="1">
    <source>
        <dbReference type="SAM" id="MobiDB-lite"/>
    </source>
</evidence>
<keyword evidence="2" id="KW-1133">Transmembrane helix</keyword>
<feature type="region of interest" description="Disordered" evidence="1">
    <location>
        <begin position="552"/>
        <end position="583"/>
    </location>
</feature>
<dbReference type="InterPro" id="IPR024606">
    <property type="entry name" value="KIAA1549"/>
</dbReference>
<protein>
    <submittedName>
        <fullName evidence="3">Si:dkeyp-27e10.3</fullName>
    </submittedName>
</protein>
<feature type="compositionally biased region" description="Low complexity" evidence="1">
    <location>
        <begin position="1068"/>
        <end position="1080"/>
    </location>
</feature>
<keyword evidence="4" id="KW-1185">Reference proteome</keyword>
<feature type="region of interest" description="Disordered" evidence="1">
    <location>
        <begin position="1052"/>
        <end position="1149"/>
    </location>
</feature>
<evidence type="ECO:0000313" key="3">
    <source>
        <dbReference type="Ensembl" id="ENSSFOP00015011959.2"/>
    </source>
</evidence>
<feature type="compositionally biased region" description="Polar residues" evidence="1">
    <location>
        <begin position="406"/>
        <end position="436"/>
    </location>
</feature>
<sequence>MEALVSVTAGSRVSPRSAQGQGCWALFLILGPVLLVSMATASSLQTEGPRSPLDRSEMFAEAPRRRDSSPALLPLHTEASDLPAPSRRSARTPLDALGKHDSMAADTTPGGTWQTDPGLIASAPLSFPVSPDGHPASSPLSHSWVEGARLPEGHSHVSRKPVFDETAQGIHQLLNPPEMLVPSFVPFIRPQSTLARAELTLVPTEDVLPTSVVEDDWGSGDYLETMSFLGPEEDDFAMVTSLPTDISELEDFSTEDYDTSFPSRVVPSLSSLHMFSTSSFIMVHSTSVMTVELTSVRPSHSHPAADSPVTPQNGLADEGLEIDWAEVFTIEPTEILLPDMNSLEYYTTLLAKENASSTEHRENLTSTKQFPQELVTATRITPTGSFSLDLTHMFTTSHGPELLPPDNSSWAEEASTDISGSDPVNSTMVDSRGTVSPSLVDASERLPEPSDELTPSMVLSTSLWGGPATPVVQADIVPTSFSSTLSVSIKPTAASISPSVSRDTIPPTAGLTPPTTTHLTTTHLTPTPLTEHAHNVSTPSMEMATTSEAATGVSLTSEAPTPTDRGATVVSRTTRPTPVPSSEIGTISNTVVISVNGSVVSATPRSSLTTTLRTPQSTTSRQYICNITKPDMYLVRVGLPTGSTIGYTKSQVREILKVEFNRSVELQVVKGPPDFIFRVVSGPVVYTAVAVVNALRLSTHTSSNILSVSPVYTMPDAHFQVHSVLQFVPGHVDVRICTFSERVERGLSTAYAEVRRRSLESANFSIDIVNITASSTKGLRNQKTPVDITFAVRDASGYLRGSDVSNHLRLLSMVEFSFYLGFPVLQIAEPFHYPELNVTHLMRSSWVRSVLLGVLDQRVNERTFQAQMERRLAQLLGEVLGTAKRWKRATSVGNNSIQIVRATRLEGLDDPLEVVYFVEGPGGERFPANKTANLLNRLDMQRAAIILGYRVQAPLAQPVEKLPSPPSETQNNNMWIIVGVVVPVLVVVIIIVILYWKLCRSDKLEFQPDAMSTIQQRQKLQAPSVKGFDFAKLHLGQHSKDDIMVIQEPAPLPAPVKETTPSENGEAPTPKSKASSTKASRTARRRGRISPSDGDSVVSEPSSPRESTEETLRTPATPNEGKQPRRTHKNGKSKIGTPQAKGLDEPLSSASIFEHVDRMSRSADGTRRVSNKIQLIAMQPMPVPAQRSPSVTEKVPESVKANAEIQVALRHKSEIEHHRNKIRLRAKRRGHYEFPAMDDIMDTFGDPKDQDMYQKAQMQIDKILEPDAQMLPALMEPRKRGRRSPKQRKKQQVNGSLKEADKDRLIPADSDGTYRKYPGVNNVAYVSDPDQPLEAQSPSPTDDVFVGSGSPPSGHAPAPPAYVPPQPSIEEARQQMHSLLDDAFALVSPSSQGSVPGITLPGLSPGLPRIGQWAPPYPGTPALSPFSARYAEGVMSPSGQGISQRPGLASDYTPPDETGHGECVQEDALYSSRDLYGEELPSSARPRPVGGTTGAQLHQLTQVGLSSRIGAYPGVGRVSSGQTGGSSWGRYHSDEDYNRPISSRDQVLGYSDCSASSALQMPRTSLREPSAPPAHLDGPGLGYSSTAPEETSPPTHSSASLIKAIREELMRLSQKQSAVPSYHS</sequence>
<evidence type="ECO:0000313" key="4">
    <source>
        <dbReference type="Proteomes" id="UP000694397"/>
    </source>
</evidence>
<reference evidence="3" key="2">
    <citation type="submission" date="2025-08" db="UniProtKB">
        <authorList>
            <consortium name="Ensembl"/>
        </authorList>
    </citation>
    <scope>IDENTIFICATION</scope>
</reference>
<dbReference type="Proteomes" id="UP000694397">
    <property type="component" value="Chromosome 2"/>
</dbReference>
<feature type="region of interest" description="Disordered" evidence="1">
    <location>
        <begin position="401"/>
        <end position="436"/>
    </location>
</feature>
<feature type="compositionally biased region" description="Pro residues" evidence="1">
    <location>
        <begin position="1357"/>
        <end position="1367"/>
    </location>
</feature>
<feature type="region of interest" description="Disordered" evidence="1">
    <location>
        <begin position="1476"/>
        <end position="1498"/>
    </location>
</feature>
<feature type="compositionally biased region" description="Polar residues" evidence="1">
    <location>
        <begin position="1583"/>
        <end position="1600"/>
    </location>
</feature>
<dbReference type="PANTHER" id="PTHR21590">
    <property type="entry name" value="SEA DOMAIN-CONTAINING PROTEIN"/>
    <property type="match status" value="1"/>
</dbReference>
<dbReference type="PANTHER" id="PTHR21590:SF4">
    <property type="entry name" value="UPF0606 PROTEIN KIAA1549"/>
    <property type="match status" value="1"/>
</dbReference>
<accession>A0A8C9RGU7</accession>
<feature type="compositionally biased region" description="Low complexity" evidence="1">
    <location>
        <begin position="1347"/>
        <end position="1356"/>
    </location>
</feature>
<dbReference type="GeneTree" id="ENSGT00530000063472"/>
<feature type="region of interest" description="Disordered" evidence="1">
    <location>
        <begin position="1276"/>
        <end position="1373"/>
    </location>
</feature>
<feature type="compositionally biased region" description="Low complexity" evidence="1">
    <location>
        <begin position="568"/>
        <end position="582"/>
    </location>
</feature>
<feature type="region of interest" description="Disordered" evidence="1">
    <location>
        <begin position="1433"/>
        <end position="1462"/>
    </location>
</feature>
<feature type="compositionally biased region" description="Basic and acidic residues" evidence="1">
    <location>
        <begin position="52"/>
        <end position="68"/>
    </location>
</feature>
<feature type="compositionally biased region" description="Low complexity" evidence="1">
    <location>
        <begin position="504"/>
        <end position="520"/>
    </location>
</feature>
<feature type="region of interest" description="Disordered" evidence="1">
    <location>
        <begin position="1510"/>
        <end position="1600"/>
    </location>
</feature>
<dbReference type="Ensembl" id="ENSSFOT00015012112.2">
    <property type="protein sequence ID" value="ENSSFOP00015011959.2"/>
    <property type="gene ID" value="ENSSFOG00015007653.2"/>
</dbReference>
<reference evidence="3" key="3">
    <citation type="submission" date="2025-09" db="UniProtKB">
        <authorList>
            <consortium name="Ensembl"/>
        </authorList>
    </citation>
    <scope>IDENTIFICATION</scope>
</reference>
<organism evidence="3 4">
    <name type="scientific">Scleropages formosus</name>
    <name type="common">Asian bonytongue</name>
    <name type="synonym">Osteoglossum formosum</name>
    <dbReference type="NCBI Taxonomy" id="113540"/>
    <lineage>
        <taxon>Eukaryota</taxon>
        <taxon>Metazoa</taxon>
        <taxon>Chordata</taxon>
        <taxon>Craniata</taxon>
        <taxon>Vertebrata</taxon>
        <taxon>Euteleostomi</taxon>
        <taxon>Actinopterygii</taxon>
        <taxon>Neopterygii</taxon>
        <taxon>Teleostei</taxon>
        <taxon>Osteoglossocephala</taxon>
        <taxon>Osteoglossomorpha</taxon>
        <taxon>Osteoglossiformes</taxon>
        <taxon>Osteoglossidae</taxon>
        <taxon>Scleropages</taxon>
    </lineage>
</organism>
<name>A0A8C9RGU7_SCLFO</name>
<feature type="transmembrane region" description="Helical" evidence="2">
    <location>
        <begin position="974"/>
        <end position="996"/>
    </location>
</feature>
<evidence type="ECO:0000256" key="2">
    <source>
        <dbReference type="SAM" id="Phobius"/>
    </source>
</evidence>
<keyword evidence="2" id="KW-0472">Membrane</keyword>
<feature type="region of interest" description="Disordered" evidence="1">
    <location>
        <begin position="44"/>
        <end position="140"/>
    </location>
</feature>
<dbReference type="Pfam" id="PF12877">
    <property type="entry name" value="KIAA1549"/>
    <property type="match status" value="1"/>
</dbReference>
<keyword evidence="2" id="KW-0812">Transmembrane</keyword>
<feature type="compositionally biased region" description="Basic residues" evidence="1">
    <location>
        <begin position="1279"/>
        <end position="1291"/>
    </location>
</feature>
<gene>
    <name evidence="3" type="primary">LOC108931414</name>
</gene>
<reference evidence="3 4" key="1">
    <citation type="submission" date="2019-04" db="EMBL/GenBank/DDBJ databases">
        <authorList>
            <consortium name="Wellcome Sanger Institute Data Sharing"/>
        </authorList>
    </citation>
    <scope>NUCLEOTIDE SEQUENCE [LARGE SCALE GENOMIC DNA]</scope>
</reference>
<feature type="region of interest" description="Disordered" evidence="1">
    <location>
        <begin position="497"/>
        <end position="520"/>
    </location>
</feature>